<comment type="function">
    <text evidence="10">IGPS catalyzes the conversion of PRFAR and glutamine to IGP, AICAR and glutamate. The HisH subunit catalyzes the hydrolysis of glutamine to glutamate and ammonia as part of the synthesis of IGP and AICAR. The resulting ammonia molecule is channeled to the active site of HisF.</text>
</comment>
<protein>
    <recommendedName>
        <fullName evidence="10">Imidazole glycerol phosphate synthase subunit HisH</fullName>
        <ecNumber evidence="10">4.3.2.10</ecNumber>
    </recommendedName>
    <alternativeName>
        <fullName evidence="10">IGP synthase glutaminase subunit</fullName>
        <ecNumber evidence="10">3.5.1.2</ecNumber>
    </alternativeName>
    <alternativeName>
        <fullName evidence="10">IGP synthase subunit HisH</fullName>
    </alternativeName>
    <alternativeName>
        <fullName evidence="10">ImGP synthase subunit HisH</fullName>
        <shortName evidence="10">IGPS subunit HisH</shortName>
    </alternativeName>
</protein>
<evidence type="ECO:0000256" key="8">
    <source>
        <dbReference type="ARBA" id="ARBA00047838"/>
    </source>
</evidence>
<evidence type="ECO:0000256" key="3">
    <source>
        <dbReference type="ARBA" id="ARBA00022605"/>
    </source>
</evidence>
<name>A0ABT4VFL3_9HELI</name>
<dbReference type="Proteomes" id="UP001210261">
    <property type="component" value="Unassembled WGS sequence"/>
</dbReference>
<feature type="domain" description="Glutamine amidotransferase" evidence="11">
    <location>
        <begin position="10"/>
        <end position="198"/>
    </location>
</feature>
<dbReference type="GO" id="GO:0016829">
    <property type="term" value="F:lyase activity"/>
    <property type="evidence" value="ECO:0007669"/>
    <property type="project" value="UniProtKB-KW"/>
</dbReference>
<accession>A0ABT4VFL3</accession>
<evidence type="ECO:0000256" key="7">
    <source>
        <dbReference type="ARBA" id="ARBA00023239"/>
    </source>
</evidence>
<evidence type="ECO:0000256" key="10">
    <source>
        <dbReference type="HAMAP-Rule" id="MF_00278"/>
    </source>
</evidence>
<dbReference type="PANTHER" id="PTHR42701">
    <property type="entry name" value="IMIDAZOLE GLYCEROL PHOSPHATE SYNTHASE SUBUNIT HISH"/>
    <property type="match status" value="1"/>
</dbReference>
<feature type="active site" description="Nucleophile" evidence="10">
    <location>
        <position position="79"/>
    </location>
</feature>
<comment type="subunit">
    <text evidence="2 10">Heterodimer of HisH and HisF.</text>
</comment>
<evidence type="ECO:0000256" key="9">
    <source>
        <dbReference type="ARBA" id="ARBA00049534"/>
    </source>
</evidence>
<comment type="caution">
    <text evidence="12">The sequence shown here is derived from an EMBL/GenBank/DDBJ whole genome shotgun (WGS) entry which is preliminary data.</text>
</comment>
<dbReference type="HAMAP" id="MF_00278">
    <property type="entry name" value="HisH"/>
    <property type="match status" value="1"/>
</dbReference>
<dbReference type="EC" id="3.5.1.2" evidence="10"/>
<keyword evidence="10" id="KW-0963">Cytoplasm</keyword>
<dbReference type="InterPro" id="IPR017926">
    <property type="entry name" value="GATASE"/>
</dbReference>
<sequence length="201" mass="22369">MFGIVNYNVGNLASVQNALKKAGVDAIIESNPSKLKEYDKLLLPGVGAFGDAMEHLRDSGMFESILEYTKSGKYLLGICLGMQILFEKSCEFGENLGLGLIEGEITQIPKSSNEIKIPHAGWNLVSKVRDSALLDGLNDREYLYFTHSYCVRDLKHALCVTEYGVKFSSIVNKDNIFGIQPHPEKSHDVGIKILQNFIKLR</sequence>
<keyword evidence="13" id="KW-1185">Reference proteome</keyword>
<dbReference type="CDD" id="cd01748">
    <property type="entry name" value="GATase1_IGP_Synthase"/>
    <property type="match status" value="1"/>
</dbReference>
<dbReference type="NCBIfam" id="TIGR01855">
    <property type="entry name" value="IMP_synth_hisH"/>
    <property type="match status" value="1"/>
</dbReference>
<evidence type="ECO:0000256" key="5">
    <source>
        <dbReference type="ARBA" id="ARBA00022962"/>
    </source>
</evidence>
<dbReference type="PROSITE" id="PS51273">
    <property type="entry name" value="GATASE_TYPE_1"/>
    <property type="match status" value="1"/>
</dbReference>
<evidence type="ECO:0000256" key="1">
    <source>
        <dbReference type="ARBA" id="ARBA00005091"/>
    </source>
</evidence>
<dbReference type="EC" id="4.3.2.10" evidence="10"/>
<gene>
    <name evidence="10 12" type="primary">hisH</name>
    <name evidence="12" type="ORF">PF021_07475</name>
</gene>
<dbReference type="RefSeq" id="WP_271021859.1">
    <property type="nucleotide sequence ID" value="NZ_JAQHXR010000004.1"/>
</dbReference>
<evidence type="ECO:0000313" key="12">
    <source>
        <dbReference type="EMBL" id="MDA3969504.1"/>
    </source>
</evidence>
<reference evidence="12 13" key="1">
    <citation type="submission" date="2023-01" db="EMBL/GenBank/DDBJ databases">
        <title>Description of Helicobacter ibis sp. nov. isolated from faecal droppings of black-faced ibis (Theristicus melanopis).</title>
        <authorList>
            <person name="Lopez-Cantillo M."/>
            <person name="Vidal-Veuthey B."/>
            <person name="Mella A."/>
            <person name="De La Haba R."/>
            <person name="Collado L."/>
        </authorList>
    </citation>
    <scope>NUCLEOTIDE SEQUENCE [LARGE SCALE GENOMIC DNA]</scope>
    <source>
        <strain evidence="12 13">A82</strain>
    </source>
</reference>
<keyword evidence="4 10" id="KW-0378">Hydrolase</keyword>
<evidence type="ECO:0000259" key="11">
    <source>
        <dbReference type="Pfam" id="PF00117"/>
    </source>
</evidence>
<dbReference type="PANTHER" id="PTHR42701:SF1">
    <property type="entry name" value="IMIDAZOLE GLYCEROL PHOSPHATE SYNTHASE SUBUNIT HISH"/>
    <property type="match status" value="1"/>
</dbReference>
<evidence type="ECO:0000256" key="6">
    <source>
        <dbReference type="ARBA" id="ARBA00023102"/>
    </source>
</evidence>
<comment type="catalytic activity">
    <reaction evidence="8 10">
        <text>5-[(5-phospho-1-deoxy-D-ribulos-1-ylimino)methylamino]-1-(5-phospho-beta-D-ribosyl)imidazole-4-carboxamide + L-glutamine = D-erythro-1-(imidazol-4-yl)glycerol 3-phosphate + 5-amino-1-(5-phospho-beta-D-ribosyl)imidazole-4-carboxamide + L-glutamate + H(+)</text>
        <dbReference type="Rhea" id="RHEA:24793"/>
        <dbReference type="ChEBI" id="CHEBI:15378"/>
        <dbReference type="ChEBI" id="CHEBI:29985"/>
        <dbReference type="ChEBI" id="CHEBI:58278"/>
        <dbReference type="ChEBI" id="CHEBI:58359"/>
        <dbReference type="ChEBI" id="CHEBI:58475"/>
        <dbReference type="ChEBI" id="CHEBI:58525"/>
        <dbReference type="EC" id="4.3.2.10"/>
    </reaction>
</comment>
<evidence type="ECO:0000256" key="2">
    <source>
        <dbReference type="ARBA" id="ARBA00011152"/>
    </source>
</evidence>
<comment type="catalytic activity">
    <reaction evidence="9 10">
        <text>L-glutamine + H2O = L-glutamate + NH4(+)</text>
        <dbReference type="Rhea" id="RHEA:15889"/>
        <dbReference type="ChEBI" id="CHEBI:15377"/>
        <dbReference type="ChEBI" id="CHEBI:28938"/>
        <dbReference type="ChEBI" id="CHEBI:29985"/>
        <dbReference type="ChEBI" id="CHEBI:58359"/>
        <dbReference type="EC" id="3.5.1.2"/>
    </reaction>
</comment>
<feature type="active site" evidence="10">
    <location>
        <position position="182"/>
    </location>
</feature>
<dbReference type="SUPFAM" id="SSF52317">
    <property type="entry name" value="Class I glutamine amidotransferase-like"/>
    <property type="match status" value="1"/>
</dbReference>
<dbReference type="Gene3D" id="3.40.50.880">
    <property type="match status" value="1"/>
</dbReference>
<keyword evidence="3 10" id="KW-0028">Amino-acid biosynthesis</keyword>
<keyword evidence="5 10" id="KW-0315">Glutamine amidotransferase</keyword>
<keyword evidence="6 10" id="KW-0368">Histidine biosynthesis</keyword>
<dbReference type="Pfam" id="PF00117">
    <property type="entry name" value="GATase"/>
    <property type="match status" value="1"/>
</dbReference>
<evidence type="ECO:0000313" key="13">
    <source>
        <dbReference type="Proteomes" id="UP001210261"/>
    </source>
</evidence>
<dbReference type="EMBL" id="JAQHXR010000004">
    <property type="protein sequence ID" value="MDA3969504.1"/>
    <property type="molecule type" value="Genomic_DNA"/>
</dbReference>
<feature type="active site" evidence="10">
    <location>
        <position position="184"/>
    </location>
</feature>
<dbReference type="InterPro" id="IPR010139">
    <property type="entry name" value="Imidazole-glycPsynth_HisH"/>
</dbReference>
<proteinExistence type="inferred from homology"/>
<comment type="subcellular location">
    <subcellularLocation>
        <location evidence="10">Cytoplasm</location>
    </subcellularLocation>
</comment>
<comment type="pathway">
    <text evidence="1 10">Amino-acid biosynthesis; L-histidine biosynthesis; L-histidine from 5-phospho-alpha-D-ribose 1-diphosphate: step 5/9.</text>
</comment>
<organism evidence="12 13">
    <name type="scientific">Helicobacter ibis</name>
    <dbReference type="NCBI Taxonomy" id="2962633"/>
    <lineage>
        <taxon>Bacteria</taxon>
        <taxon>Pseudomonadati</taxon>
        <taxon>Campylobacterota</taxon>
        <taxon>Epsilonproteobacteria</taxon>
        <taxon>Campylobacterales</taxon>
        <taxon>Helicobacteraceae</taxon>
        <taxon>Helicobacter</taxon>
    </lineage>
</organism>
<evidence type="ECO:0000256" key="4">
    <source>
        <dbReference type="ARBA" id="ARBA00022801"/>
    </source>
</evidence>
<keyword evidence="7 10" id="KW-0456">Lyase</keyword>
<dbReference type="InterPro" id="IPR029062">
    <property type="entry name" value="Class_I_gatase-like"/>
</dbReference>
<dbReference type="PIRSF" id="PIRSF000495">
    <property type="entry name" value="Amidotransf_hisH"/>
    <property type="match status" value="1"/>
</dbReference>